<dbReference type="PANTHER" id="PTHR36445:SF1">
    <property type="entry name" value="GTP CYCLOHYDROLASE MPTA"/>
    <property type="match status" value="1"/>
</dbReference>
<reference evidence="2" key="1">
    <citation type="submission" date="2018-06" db="EMBL/GenBank/DDBJ databases">
        <authorList>
            <person name="Zhirakovskaya E."/>
        </authorList>
    </citation>
    <scope>NUCLEOTIDE SEQUENCE</scope>
</reference>
<dbReference type="HAMAP" id="MF_01527_B">
    <property type="entry name" value="GTP_cyclohydrol_B"/>
    <property type="match status" value="1"/>
</dbReference>
<gene>
    <name evidence="2" type="ORF">MNBD_GAMMA01-286</name>
</gene>
<name>A0A3B0VQ07_9ZZZZ</name>
<proteinExistence type="inferred from homology"/>
<dbReference type="Gene3D" id="3.10.270.10">
    <property type="entry name" value="Urate Oxidase"/>
    <property type="match status" value="1"/>
</dbReference>
<dbReference type="PANTHER" id="PTHR36445">
    <property type="entry name" value="GTP CYCLOHYDROLASE MPTA"/>
    <property type="match status" value="1"/>
</dbReference>
<dbReference type="GO" id="GO:0003934">
    <property type="term" value="F:GTP cyclohydrolase I activity"/>
    <property type="evidence" value="ECO:0007669"/>
    <property type="project" value="UniProtKB-EC"/>
</dbReference>
<dbReference type="InterPro" id="IPR003801">
    <property type="entry name" value="GTP_cyclohydrolase_FolE2/MptA"/>
</dbReference>
<dbReference type="Pfam" id="PF02649">
    <property type="entry name" value="GCHY-1"/>
    <property type="match status" value="1"/>
</dbReference>
<dbReference type="EC" id="3.5.4.16" evidence="2"/>
<dbReference type="AlphaFoldDB" id="A0A3B0VQ07"/>
<organism evidence="2">
    <name type="scientific">hydrothermal vent metagenome</name>
    <dbReference type="NCBI Taxonomy" id="652676"/>
    <lineage>
        <taxon>unclassified sequences</taxon>
        <taxon>metagenomes</taxon>
        <taxon>ecological metagenomes</taxon>
    </lineage>
</organism>
<protein>
    <submittedName>
        <fullName evidence="2">GTP cyclohydrolase I type 2</fullName>
        <ecNumber evidence="2">3.5.4.16</ecNumber>
    </submittedName>
</protein>
<keyword evidence="1 2" id="KW-0378">Hydrolase</keyword>
<dbReference type="EMBL" id="UOEW01000068">
    <property type="protein sequence ID" value="VAW34266.1"/>
    <property type="molecule type" value="Genomic_DNA"/>
</dbReference>
<sequence>MLDKTRQNLCTLPDVAADVKAKVAGTLQWVGMSDIEMPLCLNADTDIPATIARIRAEVSLDDEAQRGIHMSRLYLACDEVFSHESIDFTSLAKLTQIFLDTHTELSHNALIEVDFDALIRRKALVSDNSGWRSYPVTLLLVRKKNQVKHIELDFSVTYSSTCPCSAALARSLIQQNFKQSFTADNLDYETILNWIGSEQGINATPHAQRSTAHIRTILNTNCTQVPLKRYIDIVENTLKTVVQAAVKREDEQEFARLNGQNLLFCEDAARRIKHVLERQPDIEGFWLRVHHHESLHPHDATAEASSD</sequence>
<evidence type="ECO:0000313" key="2">
    <source>
        <dbReference type="EMBL" id="VAW34266.1"/>
    </source>
</evidence>
<dbReference type="NCBIfam" id="NF010200">
    <property type="entry name" value="PRK13674.1-1"/>
    <property type="match status" value="1"/>
</dbReference>
<accession>A0A3B0VQ07</accession>
<evidence type="ECO:0000256" key="1">
    <source>
        <dbReference type="ARBA" id="ARBA00022801"/>
    </source>
</evidence>
<dbReference type="InterPro" id="IPR022838">
    <property type="entry name" value="GTP_cyclohydrolase_FolE2"/>
</dbReference>